<organism evidence="1 2">
    <name type="scientific">Haematococcus lacustris</name>
    <name type="common">Green alga</name>
    <name type="synonym">Haematococcus pluvialis</name>
    <dbReference type="NCBI Taxonomy" id="44745"/>
    <lineage>
        <taxon>Eukaryota</taxon>
        <taxon>Viridiplantae</taxon>
        <taxon>Chlorophyta</taxon>
        <taxon>core chlorophytes</taxon>
        <taxon>Chlorophyceae</taxon>
        <taxon>CS clade</taxon>
        <taxon>Chlamydomonadales</taxon>
        <taxon>Haematococcaceae</taxon>
        <taxon>Haematococcus</taxon>
    </lineage>
</organism>
<dbReference type="EMBL" id="BLLF01001057">
    <property type="protein sequence ID" value="GFH16833.1"/>
    <property type="molecule type" value="Genomic_DNA"/>
</dbReference>
<keyword evidence="2" id="KW-1185">Reference proteome</keyword>
<gene>
    <name evidence="1" type="ORF">HaLaN_13337</name>
</gene>
<evidence type="ECO:0000313" key="1">
    <source>
        <dbReference type="EMBL" id="GFH16833.1"/>
    </source>
</evidence>
<comment type="caution">
    <text evidence="1">The sequence shown here is derived from an EMBL/GenBank/DDBJ whole genome shotgun (WGS) entry which is preliminary data.</text>
</comment>
<name>A0A699Z2N7_HAELA</name>
<accession>A0A699Z2N7</accession>
<evidence type="ECO:0000313" key="2">
    <source>
        <dbReference type="Proteomes" id="UP000485058"/>
    </source>
</evidence>
<proteinExistence type="predicted"/>
<reference evidence="1 2" key="1">
    <citation type="submission" date="2020-02" db="EMBL/GenBank/DDBJ databases">
        <title>Draft genome sequence of Haematococcus lacustris strain NIES-144.</title>
        <authorList>
            <person name="Morimoto D."/>
            <person name="Nakagawa S."/>
            <person name="Yoshida T."/>
            <person name="Sawayama S."/>
        </authorList>
    </citation>
    <scope>NUCLEOTIDE SEQUENCE [LARGE SCALE GENOMIC DNA]</scope>
    <source>
        <strain evidence="1 2">NIES-144</strain>
    </source>
</reference>
<dbReference type="AlphaFoldDB" id="A0A699Z2N7"/>
<sequence length="69" mass="7413">MAAFHQGPAFAERKEGFTDAVLSHTTALPLLVPCQLDLDLLKPLQEALQESDASHALGLCCCVACWQTS</sequence>
<protein>
    <submittedName>
        <fullName evidence="1">Uncharacterized protein</fullName>
    </submittedName>
</protein>
<dbReference type="Proteomes" id="UP000485058">
    <property type="component" value="Unassembled WGS sequence"/>
</dbReference>